<dbReference type="AlphaFoldDB" id="A0AAV7M4U6"/>
<gene>
    <name evidence="2" type="ORF">NDU88_002033</name>
</gene>
<sequence>MRGLSPSTRALSRGRFPSSGALEASPPHLWSLSQRMIGKKWAVLTKQGPVLENGGAKPVIFSDGFGYGKHALVALSTSGI</sequence>
<evidence type="ECO:0000256" key="1">
    <source>
        <dbReference type="SAM" id="MobiDB-lite"/>
    </source>
</evidence>
<feature type="region of interest" description="Disordered" evidence="1">
    <location>
        <begin position="1"/>
        <end position="26"/>
    </location>
</feature>
<evidence type="ECO:0000313" key="2">
    <source>
        <dbReference type="EMBL" id="KAJ1096903.1"/>
    </source>
</evidence>
<name>A0AAV7M4U6_PLEWA</name>
<proteinExistence type="predicted"/>
<accession>A0AAV7M4U6</accession>
<evidence type="ECO:0000313" key="3">
    <source>
        <dbReference type="Proteomes" id="UP001066276"/>
    </source>
</evidence>
<feature type="compositionally biased region" description="Polar residues" evidence="1">
    <location>
        <begin position="1"/>
        <end position="10"/>
    </location>
</feature>
<comment type="caution">
    <text evidence="2">The sequence shown here is derived from an EMBL/GenBank/DDBJ whole genome shotgun (WGS) entry which is preliminary data.</text>
</comment>
<dbReference type="EMBL" id="JANPWB010000014">
    <property type="protein sequence ID" value="KAJ1096903.1"/>
    <property type="molecule type" value="Genomic_DNA"/>
</dbReference>
<reference evidence="2" key="1">
    <citation type="journal article" date="2022" name="bioRxiv">
        <title>Sequencing and chromosome-scale assembly of the giantPleurodeles waltlgenome.</title>
        <authorList>
            <person name="Brown T."/>
            <person name="Elewa A."/>
            <person name="Iarovenko S."/>
            <person name="Subramanian E."/>
            <person name="Araus A.J."/>
            <person name="Petzold A."/>
            <person name="Susuki M."/>
            <person name="Suzuki K.-i.T."/>
            <person name="Hayashi T."/>
            <person name="Toyoda A."/>
            <person name="Oliveira C."/>
            <person name="Osipova E."/>
            <person name="Leigh N.D."/>
            <person name="Simon A."/>
            <person name="Yun M.H."/>
        </authorList>
    </citation>
    <scope>NUCLEOTIDE SEQUENCE</scope>
    <source>
        <strain evidence="2">20211129_DDA</strain>
        <tissue evidence="2">Liver</tissue>
    </source>
</reference>
<organism evidence="2 3">
    <name type="scientific">Pleurodeles waltl</name>
    <name type="common">Iberian ribbed newt</name>
    <dbReference type="NCBI Taxonomy" id="8319"/>
    <lineage>
        <taxon>Eukaryota</taxon>
        <taxon>Metazoa</taxon>
        <taxon>Chordata</taxon>
        <taxon>Craniata</taxon>
        <taxon>Vertebrata</taxon>
        <taxon>Euteleostomi</taxon>
        <taxon>Amphibia</taxon>
        <taxon>Batrachia</taxon>
        <taxon>Caudata</taxon>
        <taxon>Salamandroidea</taxon>
        <taxon>Salamandridae</taxon>
        <taxon>Pleurodelinae</taxon>
        <taxon>Pleurodeles</taxon>
    </lineage>
</organism>
<keyword evidence="3" id="KW-1185">Reference proteome</keyword>
<protein>
    <submittedName>
        <fullName evidence="2">Uncharacterized protein</fullName>
    </submittedName>
</protein>
<dbReference type="Proteomes" id="UP001066276">
    <property type="component" value="Chromosome 10"/>
</dbReference>